<name>W6UKS8_ECHGR</name>
<dbReference type="CTD" id="36338607"/>
<dbReference type="AlphaFoldDB" id="W6UKS8"/>
<comment type="caution">
    <text evidence="1">The sequence shown here is derived from an EMBL/GenBank/DDBJ whole genome shotgun (WGS) entry which is preliminary data.</text>
</comment>
<dbReference type="KEGG" id="egl:EGR_02892"/>
<dbReference type="RefSeq" id="XP_024353336.1">
    <property type="nucleotide sequence ID" value="XM_024492141.1"/>
</dbReference>
<sequence>MKCIQKFPKVACYVSFCISPISCRYRALSNLEQHDFNAFPFPDTVQKALDTPELQRCISEEGIKCLLLCKWLSLLWFLVRD</sequence>
<evidence type="ECO:0000313" key="1">
    <source>
        <dbReference type="EMBL" id="EUB62140.1"/>
    </source>
</evidence>
<protein>
    <submittedName>
        <fullName evidence="1">Uncharacterized protein</fullName>
    </submittedName>
</protein>
<dbReference type="EMBL" id="APAU02000014">
    <property type="protein sequence ID" value="EUB62140.1"/>
    <property type="molecule type" value="Genomic_DNA"/>
</dbReference>
<keyword evidence="2" id="KW-1185">Reference proteome</keyword>
<proteinExistence type="predicted"/>
<dbReference type="Proteomes" id="UP000019149">
    <property type="component" value="Unassembled WGS sequence"/>
</dbReference>
<evidence type="ECO:0000313" key="2">
    <source>
        <dbReference type="Proteomes" id="UP000019149"/>
    </source>
</evidence>
<dbReference type="GeneID" id="36338607"/>
<reference evidence="1 2" key="1">
    <citation type="journal article" date="2013" name="Nat. Genet.">
        <title>The genome of the hydatid tapeworm Echinococcus granulosus.</title>
        <authorList>
            <person name="Zheng H."/>
            <person name="Zhang W."/>
            <person name="Zhang L."/>
            <person name="Zhang Z."/>
            <person name="Li J."/>
            <person name="Lu G."/>
            <person name="Zhu Y."/>
            <person name="Wang Y."/>
            <person name="Huang Y."/>
            <person name="Liu J."/>
            <person name="Kang H."/>
            <person name="Chen J."/>
            <person name="Wang L."/>
            <person name="Chen A."/>
            <person name="Yu S."/>
            <person name="Gao Z."/>
            <person name="Jin L."/>
            <person name="Gu W."/>
            <person name="Wang Z."/>
            <person name="Zhao L."/>
            <person name="Shi B."/>
            <person name="Wen H."/>
            <person name="Lin R."/>
            <person name="Jones M.K."/>
            <person name="Brejova B."/>
            <person name="Vinar T."/>
            <person name="Zhao G."/>
            <person name="McManus D.P."/>
            <person name="Chen Z."/>
            <person name="Zhou Y."/>
            <person name="Wang S."/>
        </authorList>
    </citation>
    <scope>NUCLEOTIDE SEQUENCE [LARGE SCALE GENOMIC DNA]</scope>
</reference>
<gene>
    <name evidence="1" type="ORF">EGR_02892</name>
</gene>
<organism evidence="1 2">
    <name type="scientific">Echinococcus granulosus</name>
    <name type="common">Hydatid tapeworm</name>
    <dbReference type="NCBI Taxonomy" id="6210"/>
    <lineage>
        <taxon>Eukaryota</taxon>
        <taxon>Metazoa</taxon>
        <taxon>Spiralia</taxon>
        <taxon>Lophotrochozoa</taxon>
        <taxon>Platyhelminthes</taxon>
        <taxon>Cestoda</taxon>
        <taxon>Eucestoda</taxon>
        <taxon>Cyclophyllidea</taxon>
        <taxon>Taeniidae</taxon>
        <taxon>Echinococcus</taxon>
        <taxon>Echinococcus granulosus group</taxon>
    </lineage>
</organism>
<accession>W6UKS8</accession>